<dbReference type="InterPro" id="IPR004369">
    <property type="entry name" value="Prolyl-tRNA_editing_YbaK/EbsC"/>
</dbReference>
<evidence type="ECO:0000313" key="6">
    <source>
        <dbReference type="EMBL" id="BEQ16133.1"/>
    </source>
</evidence>
<dbReference type="SUPFAM" id="SSF55826">
    <property type="entry name" value="YbaK/ProRS associated domain"/>
    <property type="match status" value="1"/>
</dbReference>
<name>A0AAU9EGA1_9BACT</name>
<dbReference type="Pfam" id="PF04073">
    <property type="entry name" value="tRNA_edit"/>
    <property type="match status" value="1"/>
</dbReference>
<evidence type="ECO:0000256" key="4">
    <source>
        <dbReference type="PIRNR" id="PIRNR006181"/>
    </source>
</evidence>
<dbReference type="GO" id="GO:0002161">
    <property type="term" value="F:aminoacyl-tRNA deacylase activity"/>
    <property type="evidence" value="ECO:0007669"/>
    <property type="project" value="InterPro"/>
</dbReference>
<dbReference type="GO" id="GO:0016829">
    <property type="term" value="F:lyase activity"/>
    <property type="evidence" value="ECO:0007669"/>
    <property type="project" value="UniProtKB-KW"/>
</dbReference>
<dbReference type="EC" id="4.2.-.-" evidence="4"/>
<dbReference type="AlphaFoldDB" id="A0AAU9EGA1"/>
<keyword evidence="3 4" id="KW-0456">Lyase</keyword>
<accession>A0AAU9EGA1</accession>
<dbReference type="Proteomes" id="UP001366166">
    <property type="component" value="Chromosome"/>
</dbReference>
<reference evidence="7" key="1">
    <citation type="journal article" date="2023" name="Arch. Microbiol.">
        <title>Desulfoferula mesophilus gen. nov. sp. nov., a mesophilic sulfate-reducing bacterium isolated from a brackish lake sediment.</title>
        <authorList>
            <person name="Watanabe T."/>
            <person name="Yabe T."/>
            <person name="Tsuji J.M."/>
            <person name="Fukui M."/>
        </authorList>
    </citation>
    <scope>NUCLEOTIDE SEQUENCE [LARGE SCALE GENOMIC DNA]</scope>
    <source>
        <strain evidence="7">12FAK</strain>
    </source>
</reference>
<evidence type="ECO:0000313" key="7">
    <source>
        <dbReference type="Proteomes" id="UP001366166"/>
    </source>
</evidence>
<dbReference type="PANTHER" id="PTHR30411">
    <property type="entry name" value="CYTOPLASMIC PROTEIN"/>
    <property type="match status" value="1"/>
</dbReference>
<protein>
    <recommendedName>
        <fullName evidence="4">Cys-tRNA(Pro)/Cys-tRNA(Cys) deacylase</fullName>
        <ecNumber evidence="4">4.2.-.-</ecNumber>
    </recommendedName>
</protein>
<dbReference type="NCBIfam" id="TIGR00011">
    <property type="entry name" value="YbaK_EbsC"/>
    <property type="match status" value="1"/>
</dbReference>
<dbReference type="KEGG" id="dmp:FAK_31990"/>
<evidence type="ECO:0000256" key="3">
    <source>
        <dbReference type="ARBA" id="ARBA00023239"/>
    </source>
</evidence>
<dbReference type="EMBL" id="AP028679">
    <property type="protein sequence ID" value="BEQ16133.1"/>
    <property type="molecule type" value="Genomic_DNA"/>
</dbReference>
<comment type="similarity">
    <text evidence="1 4">Belongs to the prolyl-tRNA editing family. YbaK/EbsC subfamily.</text>
</comment>
<gene>
    <name evidence="6" type="ORF">FAK_31990</name>
</gene>
<dbReference type="Gene3D" id="3.90.960.10">
    <property type="entry name" value="YbaK/aminoacyl-tRNA synthetase-associated domain"/>
    <property type="match status" value="1"/>
</dbReference>
<evidence type="ECO:0000256" key="2">
    <source>
        <dbReference type="ARBA" id="ARBA00022917"/>
    </source>
</evidence>
<evidence type="ECO:0000256" key="1">
    <source>
        <dbReference type="ARBA" id="ARBA00009798"/>
    </source>
</evidence>
<dbReference type="PANTHER" id="PTHR30411:SF0">
    <property type="entry name" value="CYS-TRNA(PRO)_CYS-TRNA(CYS) DEACYLASE YBAK"/>
    <property type="match status" value="1"/>
</dbReference>
<keyword evidence="2 4" id="KW-0648">Protein biosynthesis</keyword>
<dbReference type="RefSeq" id="WP_338601534.1">
    <property type="nucleotide sequence ID" value="NZ_AP028679.1"/>
</dbReference>
<organism evidence="6 7">
    <name type="scientific">Desulfoferula mesophila</name>
    <dbReference type="NCBI Taxonomy" id="3058419"/>
    <lineage>
        <taxon>Bacteria</taxon>
        <taxon>Pseudomonadati</taxon>
        <taxon>Thermodesulfobacteriota</taxon>
        <taxon>Desulfarculia</taxon>
        <taxon>Desulfarculales</taxon>
        <taxon>Desulfarculaceae</taxon>
        <taxon>Desulfoferula</taxon>
    </lineage>
</organism>
<dbReference type="InterPro" id="IPR007214">
    <property type="entry name" value="YbaK/aa-tRNA-synth-assoc-dom"/>
</dbReference>
<dbReference type="GO" id="GO:0006412">
    <property type="term" value="P:translation"/>
    <property type="evidence" value="ECO:0007669"/>
    <property type="project" value="UniProtKB-KW"/>
</dbReference>
<proteinExistence type="inferred from homology"/>
<dbReference type="CDD" id="cd00002">
    <property type="entry name" value="YbaK_deacylase"/>
    <property type="match status" value="1"/>
</dbReference>
<dbReference type="InterPro" id="IPR036754">
    <property type="entry name" value="YbaK/aa-tRNA-synt-asso_dom_sf"/>
</dbReference>
<sequence>MSKKDKIPATPALHALKGAGVAFVPRIYDYVAHGGTGEAARQLGLDEHHVVKTLIMQDENGEPLVVLMHGDKEVSTKSLARQLGRKTVEPCAERDAQRYTGYQVGGISPFGTRRAMPVFVEKGILELERLYINGGKRGLLVEISPQALLELLNPAPVEAAL</sequence>
<keyword evidence="7" id="KW-1185">Reference proteome</keyword>
<dbReference type="PIRSF" id="PIRSF006181">
    <property type="entry name" value="EbsC_YbaK"/>
    <property type="match status" value="1"/>
</dbReference>
<feature type="domain" description="YbaK/aminoacyl-tRNA synthetase-associated" evidence="5">
    <location>
        <begin position="38"/>
        <end position="150"/>
    </location>
</feature>
<evidence type="ECO:0000259" key="5">
    <source>
        <dbReference type="Pfam" id="PF04073"/>
    </source>
</evidence>